<protein>
    <recommendedName>
        <fullName evidence="4">Tyr recombinase domain-containing protein</fullName>
    </recommendedName>
</protein>
<evidence type="ECO:0000313" key="2">
    <source>
        <dbReference type="EMBL" id="WGD44409.1"/>
    </source>
</evidence>
<dbReference type="Proteomes" id="UP001216440">
    <property type="component" value="Chromosome"/>
</dbReference>
<dbReference type="SUPFAM" id="SSF56349">
    <property type="entry name" value="DNA breaking-rejoining enzymes"/>
    <property type="match status" value="1"/>
</dbReference>
<sequence length="192" mass="21518">MFRQAKKNGWIFRDPTIRIRVPRQAGRVIQALDQVIATATTPDLQLIIALAAVHAARLKTIRTMLLDDVDIGNRRITVGGHIRPLDDLTRRALLDWLDYRRSRWPTTASPHLLIPQKTAVELGPAGKLWTTRATRNLTATLERLRVDRQLEEALTHGADPLHLAFGIDEKTAIRYADSARALLGEAAEQASQ</sequence>
<proteinExistence type="predicted"/>
<evidence type="ECO:0008006" key="4">
    <source>
        <dbReference type="Google" id="ProtNLM"/>
    </source>
</evidence>
<dbReference type="InterPro" id="IPR013762">
    <property type="entry name" value="Integrase-like_cat_sf"/>
</dbReference>
<evidence type="ECO:0000256" key="1">
    <source>
        <dbReference type="ARBA" id="ARBA00023172"/>
    </source>
</evidence>
<keyword evidence="1" id="KW-0233">DNA recombination</keyword>
<dbReference type="EMBL" id="CP121682">
    <property type="protein sequence ID" value="WGD44409.1"/>
    <property type="molecule type" value="Genomic_DNA"/>
</dbReference>
<keyword evidence="3" id="KW-1185">Reference proteome</keyword>
<reference evidence="2 3" key="1">
    <citation type="submission" date="2023-03" db="EMBL/GenBank/DDBJ databases">
        <authorList>
            <person name="Mo P."/>
        </authorList>
    </citation>
    <scope>NUCLEOTIDE SEQUENCE [LARGE SCALE GENOMIC DNA]</scope>
    <source>
        <strain evidence="2 3">HUAS 5</strain>
    </source>
</reference>
<evidence type="ECO:0000313" key="3">
    <source>
        <dbReference type="Proteomes" id="UP001216440"/>
    </source>
</evidence>
<accession>A0ABY8K9W2</accession>
<dbReference type="InterPro" id="IPR011010">
    <property type="entry name" value="DNA_brk_join_enz"/>
</dbReference>
<organism evidence="2 3">
    <name type="scientific">Streptomyces cathayae</name>
    <dbReference type="NCBI Taxonomy" id="3031124"/>
    <lineage>
        <taxon>Bacteria</taxon>
        <taxon>Bacillati</taxon>
        <taxon>Actinomycetota</taxon>
        <taxon>Actinomycetes</taxon>
        <taxon>Kitasatosporales</taxon>
        <taxon>Streptomycetaceae</taxon>
        <taxon>Streptomyces</taxon>
    </lineage>
</organism>
<name>A0ABY8K9W2_9ACTN</name>
<gene>
    <name evidence="2" type="ORF">PYS65_32110</name>
</gene>
<dbReference type="RefSeq" id="WP_279337455.1">
    <property type="nucleotide sequence ID" value="NZ_CP121682.1"/>
</dbReference>
<dbReference type="Gene3D" id="1.10.443.10">
    <property type="entry name" value="Intergrase catalytic core"/>
    <property type="match status" value="1"/>
</dbReference>